<evidence type="ECO:0000256" key="8">
    <source>
        <dbReference type="ARBA" id="ARBA00023136"/>
    </source>
</evidence>
<dbReference type="Gene3D" id="1.10.357.140">
    <property type="entry name" value="UbiA prenyltransferase"/>
    <property type="match status" value="1"/>
</dbReference>
<feature type="transmembrane region" description="Helical" evidence="9">
    <location>
        <begin position="493"/>
        <end position="515"/>
    </location>
</feature>
<keyword evidence="6 9" id="KW-1133">Transmembrane helix</keyword>
<keyword evidence="7" id="KW-0560">Oxidoreductase</keyword>
<feature type="transmembrane region" description="Helical" evidence="9">
    <location>
        <begin position="389"/>
        <end position="412"/>
    </location>
</feature>
<reference evidence="11" key="1">
    <citation type="journal article" date="2015" name="Nature">
        <title>Complex archaea that bridge the gap between prokaryotes and eukaryotes.</title>
        <authorList>
            <person name="Spang A."/>
            <person name="Saw J.H."/>
            <person name="Jorgensen S.L."/>
            <person name="Zaremba-Niedzwiedzka K."/>
            <person name="Martijn J."/>
            <person name="Lind A.E."/>
            <person name="van Eijk R."/>
            <person name="Schleper C."/>
            <person name="Guy L."/>
            <person name="Ettema T.J."/>
        </authorList>
    </citation>
    <scope>NUCLEOTIDE SEQUENCE</scope>
</reference>
<dbReference type="InterPro" id="IPR000537">
    <property type="entry name" value="UbiA_prenyltransferase"/>
</dbReference>
<dbReference type="GO" id="GO:0009234">
    <property type="term" value="P:menaquinone biosynthetic process"/>
    <property type="evidence" value="ECO:0007669"/>
    <property type="project" value="UniProtKB-UniPathway"/>
</dbReference>
<keyword evidence="5 9" id="KW-0812">Transmembrane</keyword>
<evidence type="ECO:0000256" key="2">
    <source>
        <dbReference type="ARBA" id="ARBA00004863"/>
    </source>
</evidence>
<dbReference type="CDD" id="cd13962">
    <property type="entry name" value="PT_UbiA_UBIAD1"/>
    <property type="match status" value="1"/>
</dbReference>
<feature type="transmembrane region" description="Helical" evidence="9">
    <location>
        <begin position="244"/>
        <end position="263"/>
    </location>
</feature>
<dbReference type="Pfam" id="PF02525">
    <property type="entry name" value="Flavodoxin_2"/>
    <property type="match status" value="1"/>
</dbReference>
<evidence type="ECO:0000256" key="5">
    <source>
        <dbReference type="ARBA" id="ARBA00022692"/>
    </source>
</evidence>
<dbReference type="EMBL" id="LAZR01000722">
    <property type="protein sequence ID" value="KKN59560.1"/>
    <property type="molecule type" value="Genomic_DNA"/>
</dbReference>
<sequence length="530" mass="59283">MTGEDIRADQKKFLVVFSHPKENSLAYAIREAVIKGLKKIRAEVRVQDLYREKFNPLLYDIDENEKDQVTVKMKEDVVWADGIVFIAPLWWASIPAMLKGYFDRIFTEHFAFQYNQAGIPVGLLKNKKAVLIGTCDTPPLLAKFSKTSLGFKSVIRGVLKLSGIKDSKFILFGSVMNSTEKKRKKWIKRAIAIGEKFARPDSLIRKMNKRIFLLIRAIRLPLYSFVFTSILLGSAIGASVAHNFSWRGFGLAIFLGLLCHTAVSYSNEVADEHADKININRTIFNGGTGLMAEGLITKRTLNWGWVITSLLSLFIASLMVLRFNYHWLLFMGIAVGLFLGLQYSFYPLRFSRLGLGEIAAFIGYGVPMMLVGLALQVENPTMSQVTSGFRFFLLSLPISLSVFVTLCLTQIPDTDADKETGKRSISVLLKPKNVMILSAIVLFLCIFFCFGLALLDILPLKYSIIISILPLLTGVVIIKNLNTYKIPAGMKMINIMGMSATTTVLCGIVPAVYFFNNAVEVNLLKQLFSN</sequence>
<dbReference type="Gene3D" id="3.40.50.360">
    <property type="match status" value="1"/>
</dbReference>
<dbReference type="InterPro" id="IPR003680">
    <property type="entry name" value="Flavodoxin_fold"/>
</dbReference>
<dbReference type="GO" id="GO:0003955">
    <property type="term" value="F:NAD(P)H dehydrogenase (quinone) activity"/>
    <property type="evidence" value="ECO:0007669"/>
    <property type="project" value="TreeGrafter"/>
</dbReference>
<dbReference type="SUPFAM" id="SSF52218">
    <property type="entry name" value="Flavoproteins"/>
    <property type="match status" value="1"/>
</dbReference>
<evidence type="ECO:0000256" key="9">
    <source>
        <dbReference type="SAM" id="Phobius"/>
    </source>
</evidence>
<feature type="transmembrane region" description="Helical" evidence="9">
    <location>
        <begin position="301"/>
        <end position="321"/>
    </location>
</feature>
<dbReference type="InterPro" id="IPR044878">
    <property type="entry name" value="UbiA_sf"/>
</dbReference>
<comment type="subcellular location">
    <subcellularLocation>
        <location evidence="1">Membrane</location>
        <topology evidence="1">Multi-pass membrane protein</topology>
    </subcellularLocation>
</comment>
<name>A0A0F9RSX8_9ZZZZ</name>
<keyword evidence="8 9" id="KW-0472">Membrane</keyword>
<evidence type="ECO:0000256" key="7">
    <source>
        <dbReference type="ARBA" id="ARBA00023002"/>
    </source>
</evidence>
<evidence type="ECO:0000256" key="6">
    <source>
        <dbReference type="ARBA" id="ARBA00022989"/>
    </source>
</evidence>
<dbReference type="PANTHER" id="PTHR10204:SF34">
    <property type="entry name" value="NAD(P)H DEHYDROGENASE [QUINONE] 1 ISOFORM 1"/>
    <property type="match status" value="1"/>
</dbReference>
<feature type="transmembrane region" description="Helical" evidence="9">
    <location>
        <begin position="213"/>
        <end position="238"/>
    </location>
</feature>
<evidence type="ECO:0000256" key="1">
    <source>
        <dbReference type="ARBA" id="ARBA00004141"/>
    </source>
</evidence>
<organism evidence="11">
    <name type="scientific">marine sediment metagenome</name>
    <dbReference type="NCBI Taxonomy" id="412755"/>
    <lineage>
        <taxon>unclassified sequences</taxon>
        <taxon>metagenomes</taxon>
        <taxon>ecological metagenomes</taxon>
    </lineage>
</organism>
<dbReference type="Pfam" id="PF01040">
    <property type="entry name" value="UbiA"/>
    <property type="match status" value="1"/>
</dbReference>
<comment type="pathway">
    <text evidence="2">Quinol/quinone metabolism; menaquinone biosynthesis.</text>
</comment>
<dbReference type="InterPro" id="IPR029039">
    <property type="entry name" value="Flavoprotein-like_sf"/>
</dbReference>
<dbReference type="GO" id="GO:0005829">
    <property type="term" value="C:cytosol"/>
    <property type="evidence" value="ECO:0007669"/>
    <property type="project" value="TreeGrafter"/>
</dbReference>
<dbReference type="GO" id="GO:0016020">
    <property type="term" value="C:membrane"/>
    <property type="evidence" value="ECO:0007669"/>
    <property type="project" value="UniProtKB-SubCell"/>
</dbReference>
<evidence type="ECO:0000256" key="4">
    <source>
        <dbReference type="ARBA" id="ARBA00022428"/>
    </source>
</evidence>
<dbReference type="UniPathway" id="UPA00079"/>
<comment type="caution">
    <text evidence="11">The sequence shown here is derived from an EMBL/GenBank/DDBJ whole genome shotgun (WGS) entry which is preliminary data.</text>
</comment>
<evidence type="ECO:0000259" key="10">
    <source>
        <dbReference type="Pfam" id="PF02525"/>
    </source>
</evidence>
<dbReference type="GO" id="GO:0004659">
    <property type="term" value="F:prenyltransferase activity"/>
    <property type="evidence" value="ECO:0007669"/>
    <property type="project" value="InterPro"/>
</dbReference>
<keyword evidence="4" id="KW-0474">Menaquinone biosynthesis</keyword>
<dbReference type="InterPro" id="IPR026046">
    <property type="entry name" value="UBIAD1"/>
</dbReference>
<feature type="transmembrane region" description="Helical" evidence="9">
    <location>
        <begin position="433"/>
        <end position="454"/>
    </location>
</feature>
<feature type="transmembrane region" description="Helical" evidence="9">
    <location>
        <begin position="327"/>
        <end position="346"/>
    </location>
</feature>
<evidence type="ECO:0000256" key="3">
    <source>
        <dbReference type="ARBA" id="ARBA00006252"/>
    </source>
</evidence>
<comment type="similarity">
    <text evidence="3">Belongs to the NAD(P)H dehydrogenase (quinone) family.</text>
</comment>
<evidence type="ECO:0000313" key="11">
    <source>
        <dbReference type="EMBL" id="KKN59560.1"/>
    </source>
</evidence>
<feature type="transmembrane region" description="Helical" evidence="9">
    <location>
        <begin position="358"/>
        <end position="377"/>
    </location>
</feature>
<dbReference type="PANTHER" id="PTHR10204">
    <property type="entry name" value="NAD P H OXIDOREDUCTASE-RELATED"/>
    <property type="match status" value="1"/>
</dbReference>
<dbReference type="InterPro" id="IPR051545">
    <property type="entry name" value="NAD(P)H_dehydrogenase_qn"/>
</dbReference>
<accession>A0A0F9RSX8</accession>
<feature type="domain" description="Flavodoxin-like fold" evidence="10">
    <location>
        <begin position="11"/>
        <end position="185"/>
    </location>
</feature>
<protein>
    <recommendedName>
        <fullName evidence="10">Flavodoxin-like fold domain-containing protein</fullName>
    </recommendedName>
</protein>
<gene>
    <name evidence="11" type="ORF">LCGC14_0540670</name>
</gene>
<feature type="transmembrane region" description="Helical" evidence="9">
    <location>
        <begin position="460"/>
        <end position="481"/>
    </location>
</feature>
<dbReference type="AlphaFoldDB" id="A0A0F9RSX8"/>
<proteinExistence type="inferred from homology"/>